<dbReference type="HAMAP" id="MF_00737">
    <property type="entry name" value="Formimidoylglutam"/>
    <property type="match status" value="1"/>
</dbReference>
<dbReference type="InterPro" id="IPR005923">
    <property type="entry name" value="HutG"/>
</dbReference>
<evidence type="ECO:0000256" key="8">
    <source>
        <dbReference type="PROSITE-ProRule" id="PRU00742"/>
    </source>
</evidence>
<keyword evidence="4 5" id="KW-0464">Manganese</keyword>
<dbReference type="InterPro" id="IPR023696">
    <property type="entry name" value="Ureohydrolase_dom_sf"/>
</dbReference>
<name>A0A0W0YXR5_LEGSP</name>
<feature type="binding site" evidence="5">
    <location>
        <position position="251"/>
    </location>
    <ligand>
        <name>Mn(2+)</name>
        <dbReference type="ChEBI" id="CHEBI:29035"/>
        <label>2</label>
    </ligand>
</feature>
<dbReference type="GO" id="GO:0050415">
    <property type="term" value="F:formimidoylglutamase activity"/>
    <property type="evidence" value="ECO:0007669"/>
    <property type="project" value="UniProtKB-UniRule"/>
</dbReference>
<keyword evidence="3 5" id="KW-0369">Histidine metabolism</keyword>
<evidence type="ECO:0000256" key="3">
    <source>
        <dbReference type="ARBA" id="ARBA00022808"/>
    </source>
</evidence>
<dbReference type="InterPro" id="IPR006035">
    <property type="entry name" value="Ureohydrolase"/>
</dbReference>
<keyword evidence="10" id="KW-1185">Reference proteome</keyword>
<dbReference type="Pfam" id="PF00491">
    <property type="entry name" value="Arginase"/>
    <property type="match status" value="1"/>
</dbReference>
<evidence type="ECO:0000256" key="4">
    <source>
        <dbReference type="ARBA" id="ARBA00023211"/>
    </source>
</evidence>
<dbReference type="SUPFAM" id="SSF52768">
    <property type="entry name" value="Arginase/deacetylase"/>
    <property type="match status" value="1"/>
</dbReference>
<dbReference type="PIRSF" id="PIRSF036979">
    <property type="entry name" value="Arginase"/>
    <property type="match status" value="1"/>
</dbReference>
<dbReference type="UniPathway" id="UPA00379">
    <property type="reaction ID" value="UER00552"/>
</dbReference>
<feature type="binding site" evidence="7">
    <location>
        <position position="251"/>
    </location>
    <ligand>
        <name>Mn(2+)</name>
        <dbReference type="ChEBI" id="CHEBI:29035"/>
        <label>1</label>
    </ligand>
</feature>
<sequence>MLPNIRNYEPPDSLLWQGRKDSLPGERFFQQIRCVDLRSQSLESHKSGTVMLGFASDEGIRRNEGRPGARSGPNAFRRQFAKLACHNAVNLIDAGNIACTDEQLEQAQEQLASAIGICHEQGYKTMVIGGGHEVAWGHFSGLAQQYSRLGIINFDAHFDLRPVMKENYGTSGTPFWQIAQYCQENHTSFDYCCLGIQKIANTQSLFSIANEYKVSYLTAGQIHQSSFAWQTAFLDEFLLNHETIFLSVCLDVFAESFAPGVSAPQSLGLTPWQVLPLLKYIIQTGKVISIEIAELSPPLDNEQKTARLAAMIAAELLEFN</sequence>
<dbReference type="RefSeq" id="WP_058484539.1">
    <property type="nucleotide sequence ID" value="NZ_CAAAII010000007.1"/>
</dbReference>
<feature type="binding site" evidence="5 7">
    <location>
        <position position="249"/>
    </location>
    <ligand>
        <name>Mn(2+)</name>
        <dbReference type="ChEBI" id="CHEBI:29035"/>
        <label>1</label>
    </ligand>
</feature>
<dbReference type="EMBL" id="LNYX01000032">
    <property type="protein sequence ID" value="KTD61379.1"/>
    <property type="molecule type" value="Genomic_DNA"/>
</dbReference>
<proteinExistence type="inferred from homology"/>
<evidence type="ECO:0000313" key="10">
    <source>
        <dbReference type="Proteomes" id="UP000054877"/>
    </source>
</evidence>
<keyword evidence="2 5" id="KW-0378">Hydrolase</keyword>
<dbReference type="Gene3D" id="3.40.800.10">
    <property type="entry name" value="Ureohydrolase domain"/>
    <property type="match status" value="1"/>
</dbReference>
<organism evidence="9 10">
    <name type="scientific">Legionella spiritensis</name>
    <dbReference type="NCBI Taxonomy" id="452"/>
    <lineage>
        <taxon>Bacteria</taxon>
        <taxon>Pseudomonadati</taxon>
        <taxon>Pseudomonadota</taxon>
        <taxon>Gammaproteobacteria</taxon>
        <taxon>Legionellales</taxon>
        <taxon>Legionellaceae</taxon>
        <taxon>Legionella</taxon>
    </lineage>
</organism>
<dbReference type="OrthoDB" id="9789727at2"/>
<evidence type="ECO:0000256" key="2">
    <source>
        <dbReference type="ARBA" id="ARBA00022801"/>
    </source>
</evidence>
<gene>
    <name evidence="5 9" type="primary">hutG</name>
    <name evidence="9" type="ORF">Lspi_2621</name>
</gene>
<comment type="function">
    <text evidence="5">Catalyzes the conversion of N-formimidoyl-L-glutamate to L-glutamate and formamide.</text>
</comment>
<dbReference type="PROSITE" id="PS51409">
    <property type="entry name" value="ARGINASE_2"/>
    <property type="match status" value="1"/>
</dbReference>
<protein>
    <recommendedName>
        <fullName evidence="5 6">Formimidoylglutamase</fullName>
        <ecNumber evidence="5 6">3.5.3.8</ecNumber>
    </recommendedName>
    <alternativeName>
        <fullName evidence="5">Formiminoglutamase</fullName>
    </alternativeName>
    <alternativeName>
        <fullName evidence="5">Formiminoglutamate hydrolase</fullName>
    </alternativeName>
</protein>
<dbReference type="STRING" id="452.Lspi_2621"/>
<feature type="binding site" evidence="5 7">
    <location>
        <position position="159"/>
    </location>
    <ligand>
        <name>Mn(2+)</name>
        <dbReference type="ChEBI" id="CHEBI:29035"/>
        <label>1</label>
    </ligand>
</feature>
<comment type="similarity">
    <text evidence="5 8">Belongs to the arginase family.</text>
</comment>
<accession>A0A0W0YXR5</accession>
<dbReference type="GO" id="GO:0008783">
    <property type="term" value="F:agmatinase activity"/>
    <property type="evidence" value="ECO:0007669"/>
    <property type="project" value="TreeGrafter"/>
</dbReference>
<keyword evidence="1 5" id="KW-0479">Metal-binding</keyword>
<feature type="binding site" evidence="5">
    <location>
        <position position="157"/>
    </location>
    <ligand>
        <name>Mn(2+)</name>
        <dbReference type="ChEBI" id="CHEBI:29035"/>
        <label>2</label>
    </ligand>
</feature>
<dbReference type="PRINTS" id="PR00116">
    <property type="entry name" value="ARGINASE"/>
</dbReference>
<reference evidence="9 10" key="1">
    <citation type="submission" date="2015-11" db="EMBL/GenBank/DDBJ databases">
        <title>Genomic analysis of 38 Legionella species identifies large and diverse effector repertoires.</title>
        <authorList>
            <person name="Burstein D."/>
            <person name="Amaro F."/>
            <person name="Zusman T."/>
            <person name="Lifshitz Z."/>
            <person name="Cohen O."/>
            <person name="Gilbert J.A."/>
            <person name="Pupko T."/>
            <person name="Shuman H.A."/>
            <person name="Segal G."/>
        </authorList>
    </citation>
    <scope>NUCLEOTIDE SEQUENCE [LARGE SCALE GENOMIC DNA]</scope>
    <source>
        <strain evidence="9 10">Mt.St.Helens-9</strain>
    </source>
</reference>
<comment type="cofactor">
    <cofactor evidence="5 7">
        <name>Mn(2+)</name>
        <dbReference type="ChEBI" id="CHEBI:29035"/>
    </cofactor>
    <text evidence="5 7">Binds 2 manganese ions per subunit.</text>
</comment>
<dbReference type="PATRIC" id="fig|452.5.peg.2902"/>
<dbReference type="PANTHER" id="PTHR11358:SF35">
    <property type="entry name" value="FORMIMIDOYLGLUTAMASE"/>
    <property type="match status" value="1"/>
</dbReference>
<evidence type="ECO:0000256" key="7">
    <source>
        <dbReference type="PIRSR" id="PIRSR036979-1"/>
    </source>
</evidence>
<dbReference type="NCBIfam" id="TIGR01227">
    <property type="entry name" value="hutG"/>
    <property type="match status" value="1"/>
</dbReference>
<dbReference type="PANTHER" id="PTHR11358">
    <property type="entry name" value="ARGINASE/AGMATINASE"/>
    <property type="match status" value="1"/>
</dbReference>
<dbReference type="AlphaFoldDB" id="A0A0W0YXR5"/>
<dbReference type="Proteomes" id="UP000054877">
    <property type="component" value="Unassembled WGS sequence"/>
</dbReference>
<feature type="binding site" evidence="5">
    <location>
        <position position="249"/>
    </location>
    <ligand>
        <name>Mn(2+)</name>
        <dbReference type="ChEBI" id="CHEBI:29035"/>
        <label>2</label>
    </ligand>
</feature>
<feature type="binding site" evidence="5 7">
    <location>
        <position position="155"/>
    </location>
    <ligand>
        <name>Mn(2+)</name>
        <dbReference type="ChEBI" id="CHEBI:29035"/>
        <label>1</label>
    </ligand>
</feature>
<evidence type="ECO:0000313" key="9">
    <source>
        <dbReference type="EMBL" id="KTD61379.1"/>
    </source>
</evidence>
<evidence type="ECO:0000256" key="1">
    <source>
        <dbReference type="ARBA" id="ARBA00022723"/>
    </source>
</evidence>
<dbReference type="GO" id="GO:0019557">
    <property type="term" value="P:L-histidine catabolic process to glutamate and formate"/>
    <property type="evidence" value="ECO:0007669"/>
    <property type="project" value="UniProtKB-UniPathway"/>
</dbReference>
<comment type="caution">
    <text evidence="9">The sequence shown here is derived from an EMBL/GenBank/DDBJ whole genome shotgun (WGS) entry which is preliminary data.</text>
</comment>
<comment type="pathway">
    <text evidence="5">Amino-acid degradation; L-histidine degradation into L-glutamate; L-glutamate from N-formimidoyl-L-glutamate (hydrolase route): step 1/1.</text>
</comment>
<dbReference type="GO" id="GO:0030145">
    <property type="term" value="F:manganese ion binding"/>
    <property type="evidence" value="ECO:0007669"/>
    <property type="project" value="UniProtKB-UniRule"/>
</dbReference>
<comment type="catalytic activity">
    <reaction evidence="5">
        <text>N-formimidoyl-L-glutamate + H2O = formamide + L-glutamate</text>
        <dbReference type="Rhea" id="RHEA:22492"/>
        <dbReference type="ChEBI" id="CHEBI:15377"/>
        <dbReference type="ChEBI" id="CHEBI:16397"/>
        <dbReference type="ChEBI" id="CHEBI:29985"/>
        <dbReference type="ChEBI" id="CHEBI:58928"/>
        <dbReference type="EC" id="3.5.3.8"/>
    </reaction>
</comment>
<dbReference type="CDD" id="cd09988">
    <property type="entry name" value="Formimidoylglutamase"/>
    <property type="match status" value="1"/>
</dbReference>
<evidence type="ECO:0000256" key="6">
    <source>
        <dbReference type="NCBIfam" id="TIGR01227"/>
    </source>
</evidence>
<evidence type="ECO:0000256" key="5">
    <source>
        <dbReference type="HAMAP-Rule" id="MF_00737"/>
    </source>
</evidence>
<feature type="binding site" evidence="5">
    <location>
        <position position="155"/>
    </location>
    <ligand>
        <name>Mn(2+)</name>
        <dbReference type="ChEBI" id="CHEBI:29035"/>
        <label>2</label>
    </ligand>
</feature>
<feature type="binding site" evidence="7">
    <location>
        <position position="157"/>
    </location>
    <ligand>
        <name>Mn(2+)</name>
        <dbReference type="ChEBI" id="CHEBI:29035"/>
        <label>1</label>
    </ligand>
</feature>
<dbReference type="GO" id="GO:0033389">
    <property type="term" value="P:putrescine biosynthetic process from arginine, via agmatine"/>
    <property type="evidence" value="ECO:0007669"/>
    <property type="project" value="TreeGrafter"/>
</dbReference>
<feature type="binding site" evidence="5 7">
    <location>
        <position position="132"/>
    </location>
    <ligand>
        <name>Mn(2+)</name>
        <dbReference type="ChEBI" id="CHEBI:29035"/>
        <label>1</label>
    </ligand>
</feature>
<dbReference type="GO" id="GO:0019556">
    <property type="term" value="P:L-histidine catabolic process to glutamate and formamide"/>
    <property type="evidence" value="ECO:0007669"/>
    <property type="project" value="UniProtKB-UniRule"/>
</dbReference>
<dbReference type="EC" id="3.5.3.8" evidence="5 6"/>